<proteinExistence type="predicted"/>
<protein>
    <submittedName>
        <fullName evidence="2">Uncharacterized protein</fullName>
    </submittedName>
</protein>
<evidence type="ECO:0000313" key="3">
    <source>
        <dbReference type="Proteomes" id="UP000034320"/>
    </source>
</evidence>
<dbReference type="Proteomes" id="UP000034320">
    <property type="component" value="Unassembled WGS sequence"/>
</dbReference>
<organism evidence="2 3">
    <name type="scientific">Candidatus Gottesmanbacteria bacterium GW2011_GWA2_42_18</name>
    <dbReference type="NCBI Taxonomy" id="1618442"/>
    <lineage>
        <taxon>Bacteria</taxon>
        <taxon>Candidatus Gottesmaniibacteriota</taxon>
    </lineage>
</organism>
<evidence type="ECO:0000313" key="2">
    <source>
        <dbReference type="EMBL" id="KKS45042.1"/>
    </source>
</evidence>
<keyword evidence="1" id="KW-1133">Transmembrane helix</keyword>
<comment type="caution">
    <text evidence="2">The sequence shown here is derived from an EMBL/GenBank/DDBJ whole genome shotgun (WGS) entry which is preliminary data.</text>
</comment>
<gene>
    <name evidence="2" type="ORF">UV09_C0050G0003</name>
</gene>
<sequence length="104" mass="12139">MRDIKIYSLLAIAALVILLIMFAGLFLANKNKEVKRVEEIKEEFIPQQDSEYDEKFIENFNNAPNKVEYRYTLSSGEEITIRIPEGVDPPPQAAVEEMYRERKE</sequence>
<dbReference type="EMBL" id="LCDD01000050">
    <property type="protein sequence ID" value="KKS45042.1"/>
    <property type="molecule type" value="Genomic_DNA"/>
</dbReference>
<keyword evidence="1" id="KW-0472">Membrane</keyword>
<dbReference type="AlphaFoldDB" id="A0A0G0Z8L9"/>
<keyword evidence="1" id="KW-0812">Transmembrane</keyword>
<feature type="transmembrane region" description="Helical" evidence="1">
    <location>
        <begin position="6"/>
        <end position="28"/>
    </location>
</feature>
<name>A0A0G0Z8L9_9BACT</name>
<evidence type="ECO:0000256" key="1">
    <source>
        <dbReference type="SAM" id="Phobius"/>
    </source>
</evidence>
<accession>A0A0G0Z8L9</accession>
<reference evidence="2 3" key="1">
    <citation type="journal article" date="2015" name="Nature">
        <title>rRNA introns, odd ribosomes, and small enigmatic genomes across a large radiation of phyla.</title>
        <authorList>
            <person name="Brown C.T."/>
            <person name="Hug L.A."/>
            <person name="Thomas B.C."/>
            <person name="Sharon I."/>
            <person name="Castelle C.J."/>
            <person name="Singh A."/>
            <person name="Wilkins M.J."/>
            <person name="Williams K.H."/>
            <person name="Banfield J.F."/>
        </authorList>
    </citation>
    <scope>NUCLEOTIDE SEQUENCE [LARGE SCALE GENOMIC DNA]</scope>
</reference>